<reference evidence="1" key="1">
    <citation type="journal article" date="2020" name="bioRxiv">
        <title>Whole genome comparisons of ergot fungi reveals the divergence and evolution of species within the genus Claviceps are the result of varying mechanisms driving genome evolution and host range expansion.</title>
        <authorList>
            <person name="Wyka S.A."/>
            <person name="Mondo S.J."/>
            <person name="Liu M."/>
            <person name="Dettman J."/>
            <person name="Nalam V."/>
            <person name="Broders K.D."/>
        </authorList>
    </citation>
    <scope>NUCLEOTIDE SEQUENCE</scope>
    <source>
        <strain evidence="1">CCC 602</strain>
    </source>
</reference>
<comment type="caution">
    <text evidence="1">The sequence shown here is derived from an EMBL/GenBank/DDBJ whole genome shotgun (WGS) entry which is preliminary data.</text>
</comment>
<evidence type="ECO:0000313" key="1">
    <source>
        <dbReference type="EMBL" id="KAG6013301.1"/>
    </source>
</evidence>
<organism evidence="1 2">
    <name type="scientific">Claviceps pusilla</name>
    <dbReference type="NCBI Taxonomy" id="123648"/>
    <lineage>
        <taxon>Eukaryota</taxon>
        <taxon>Fungi</taxon>
        <taxon>Dikarya</taxon>
        <taxon>Ascomycota</taxon>
        <taxon>Pezizomycotina</taxon>
        <taxon>Sordariomycetes</taxon>
        <taxon>Hypocreomycetidae</taxon>
        <taxon>Hypocreales</taxon>
        <taxon>Clavicipitaceae</taxon>
        <taxon>Claviceps</taxon>
    </lineage>
</organism>
<dbReference type="Proteomes" id="UP000748025">
    <property type="component" value="Unassembled WGS sequence"/>
</dbReference>
<sequence length="183" mass="20388">MPDILYRLCCFLADSAVEVDVRPSSPPSPPARRVQSLVTAELELSRSSSAAADSASVNVSEDMMESIHLIDSASTQKSIQHLVSLMRKISREYHEADALKNALKEEFNDPNAPHPSMPWSAEIDTLHSTYKELGNKYAEEKQRVAEYMKATGGLHAKVGNHSPEHFIERSGEFLKLAKIAYKY</sequence>
<dbReference type="AlphaFoldDB" id="A0A9P7NCK7"/>
<protein>
    <submittedName>
        <fullName evidence="1">Uncharacterized protein</fullName>
    </submittedName>
</protein>
<name>A0A9P7NCK7_9HYPO</name>
<dbReference type="EMBL" id="SRPW01000616">
    <property type="protein sequence ID" value="KAG6013301.1"/>
    <property type="molecule type" value="Genomic_DNA"/>
</dbReference>
<accession>A0A9P7NCK7</accession>
<gene>
    <name evidence="1" type="ORF">E4U43_007369</name>
</gene>
<keyword evidence="2" id="KW-1185">Reference proteome</keyword>
<proteinExistence type="predicted"/>
<evidence type="ECO:0000313" key="2">
    <source>
        <dbReference type="Proteomes" id="UP000748025"/>
    </source>
</evidence>